<comment type="subcellular location">
    <subcellularLocation>
        <location evidence="2">Cytoplasm</location>
    </subcellularLocation>
</comment>
<organism evidence="3 4">
    <name type="scientific">candidate division Kazan bacterium RBG_13_50_9</name>
    <dbReference type="NCBI Taxonomy" id="1798535"/>
    <lineage>
        <taxon>Bacteria</taxon>
        <taxon>Bacteria division Kazan-3B-28</taxon>
    </lineage>
</organism>
<dbReference type="EMBL" id="META01000006">
    <property type="protein sequence ID" value="OGB74022.1"/>
    <property type="molecule type" value="Genomic_DNA"/>
</dbReference>
<dbReference type="PANTHER" id="PTHR33515">
    <property type="entry name" value="RIBOSOME-BINDING FACTOR A, CHLOROPLASTIC-RELATED"/>
    <property type="match status" value="1"/>
</dbReference>
<dbReference type="SUPFAM" id="SSF89919">
    <property type="entry name" value="Ribosome-binding factor A, RbfA"/>
    <property type="match status" value="1"/>
</dbReference>
<dbReference type="HAMAP" id="MF_00003">
    <property type="entry name" value="RbfA"/>
    <property type="match status" value="1"/>
</dbReference>
<dbReference type="Gene3D" id="3.30.300.20">
    <property type="match status" value="1"/>
</dbReference>
<keyword evidence="1 2" id="KW-0690">Ribosome biogenesis</keyword>
<sequence>MGHHRIERIQSQLERILGEIFIKEGPAFGIGLVSINGIVVSQDLSYAKVLISFIREPNQQAAFDKLVRHANEIQTLLYKRLLIRKVPKLSWQLDLDPNESLRIEKILDDIRNDQKPDSGIQGHGA</sequence>
<evidence type="ECO:0000313" key="3">
    <source>
        <dbReference type="EMBL" id="OGB74022.1"/>
    </source>
</evidence>
<dbReference type="GO" id="GO:0043024">
    <property type="term" value="F:ribosomal small subunit binding"/>
    <property type="evidence" value="ECO:0007669"/>
    <property type="project" value="TreeGrafter"/>
</dbReference>
<accession>A0A1F4NT09</accession>
<keyword evidence="2" id="KW-0963">Cytoplasm</keyword>
<comment type="function">
    <text evidence="2">One of several proteins that assist in the late maturation steps of the functional core of the 30S ribosomal subunit. Associates with free 30S ribosomal subunits (but not with 30S subunits that are part of 70S ribosomes or polysomes). Required for efficient processing of 16S rRNA. May interact with the 5'-terminal helix region of 16S rRNA.</text>
</comment>
<dbReference type="Proteomes" id="UP000176651">
    <property type="component" value="Unassembled WGS sequence"/>
</dbReference>
<gene>
    <name evidence="2" type="primary">rbfA</name>
    <name evidence="3" type="ORF">A2V68_01485</name>
</gene>
<dbReference type="InterPro" id="IPR015946">
    <property type="entry name" value="KH_dom-like_a/b"/>
</dbReference>
<evidence type="ECO:0000313" key="4">
    <source>
        <dbReference type="Proteomes" id="UP000176651"/>
    </source>
</evidence>
<name>A0A1F4NT09_UNCK3</name>
<dbReference type="InterPro" id="IPR000238">
    <property type="entry name" value="RbfA"/>
</dbReference>
<reference evidence="3 4" key="1">
    <citation type="journal article" date="2016" name="Nat. Commun.">
        <title>Thousands of microbial genomes shed light on interconnected biogeochemical processes in an aquifer system.</title>
        <authorList>
            <person name="Anantharaman K."/>
            <person name="Brown C.T."/>
            <person name="Hug L.A."/>
            <person name="Sharon I."/>
            <person name="Castelle C.J."/>
            <person name="Probst A.J."/>
            <person name="Thomas B.C."/>
            <person name="Singh A."/>
            <person name="Wilkins M.J."/>
            <person name="Karaoz U."/>
            <person name="Brodie E.L."/>
            <person name="Williams K.H."/>
            <person name="Hubbard S.S."/>
            <person name="Banfield J.F."/>
        </authorList>
    </citation>
    <scope>NUCLEOTIDE SEQUENCE [LARGE SCALE GENOMIC DNA]</scope>
</reference>
<proteinExistence type="inferred from homology"/>
<comment type="caution">
    <text evidence="3">The sequence shown here is derived from an EMBL/GenBank/DDBJ whole genome shotgun (WGS) entry which is preliminary data.</text>
</comment>
<protein>
    <recommendedName>
        <fullName evidence="2">Ribosome-binding factor A</fullName>
    </recommendedName>
</protein>
<dbReference type="PANTHER" id="PTHR33515:SF1">
    <property type="entry name" value="RIBOSOME-BINDING FACTOR A, CHLOROPLASTIC-RELATED"/>
    <property type="match status" value="1"/>
</dbReference>
<dbReference type="GO" id="GO:0005829">
    <property type="term" value="C:cytosol"/>
    <property type="evidence" value="ECO:0007669"/>
    <property type="project" value="TreeGrafter"/>
</dbReference>
<evidence type="ECO:0000256" key="2">
    <source>
        <dbReference type="HAMAP-Rule" id="MF_00003"/>
    </source>
</evidence>
<dbReference type="GO" id="GO:0030490">
    <property type="term" value="P:maturation of SSU-rRNA"/>
    <property type="evidence" value="ECO:0007669"/>
    <property type="project" value="UniProtKB-UniRule"/>
</dbReference>
<evidence type="ECO:0000256" key="1">
    <source>
        <dbReference type="ARBA" id="ARBA00022517"/>
    </source>
</evidence>
<dbReference type="STRING" id="1798535.A2V68_01485"/>
<comment type="subunit">
    <text evidence="2">Monomer. Binds 30S ribosomal subunits, but not 50S ribosomal subunits or 70S ribosomes.</text>
</comment>
<comment type="similarity">
    <text evidence="2">Belongs to the RbfA family.</text>
</comment>
<dbReference type="InterPro" id="IPR023799">
    <property type="entry name" value="RbfA_dom_sf"/>
</dbReference>
<dbReference type="NCBIfam" id="TIGR00082">
    <property type="entry name" value="rbfA"/>
    <property type="match status" value="1"/>
</dbReference>
<dbReference type="AlphaFoldDB" id="A0A1F4NT09"/>
<dbReference type="Pfam" id="PF02033">
    <property type="entry name" value="RBFA"/>
    <property type="match status" value="1"/>
</dbReference>